<keyword evidence="2" id="KW-0812">Transmembrane</keyword>
<sequence length="139" mass="14789">MTSLAFADLAAPSAGTVALAILAVAVIAGLLILPVVHGVRHRRRPPPEAPPFRAHSWDTPDHRNASEASPQLEPDEGTGADARTDSGSGSGADTWTAAGPHPEEREPSELPHDGSRMTPHEFPGFGNMSSRIRRRPRKP</sequence>
<protein>
    <submittedName>
        <fullName evidence="3">DUF6479 family protein</fullName>
    </submittedName>
</protein>
<name>A0AA41TZ99_9ACTN</name>
<keyword evidence="4" id="KW-1185">Reference proteome</keyword>
<evidence type="ECO:0000313" key="4">
    <source>
        <dbReference type="Proteomes" id="UP001165378"/>
    </source>
</evidence>
<dbReference type="RefSeq" id="WP_235051420.1">
    <property type="nucleotide sequence ID" value="NZ_JAKFHA010000003.1"/>
</dbReference>
<gene>
    <name evidence="3" type="ORF">LZ495_08650</name>
</gene>
<dbReference type="Proteomes" id="UP001165378">
    <property type="component" value="Unassembled WGS sequence"/>
</dbReference>
<organism evidence="3 4">
    <name type="scientific">Yinghuangia soli</name>
    <dbReference type="NCBI Taxonomy" id="2908204"/>
    <lineage>
        <taxon>Bacteria</taxon>
        <taxon>Bacillati</taxon>
        <taxon>Actinomycetota</taxon>
        <taxon>Actinomycetes</taxon>
        <taxon>Kitasatosporales</taxon>
        <taxon>Streptomycetaceae</taxon>
        <taxon>Yinghuangia</taxon>
    </lineage>
</organism>
<keyword evidence="2" id="KW-1133">Transmembrane helix</keyword>
<evidence type="ECO:0000256" key="2">
    <source>
        <dbReference type="SAM" id="Phobius"/>
    </source>
</evidence>
<reference evidence="3" key="1">
    <citation type="submission" date="2022-01" db="EMBL/GenBank/DDBJ databases">
        <title>Genome-Based Taxonomic Classification of the Phylum Actinobacteria.</title>
        <authorList>
            <person name="Gao Y."/>
        </authorList>
    </citation>
    <scope>NUCLEOTIDE SEQUENCE</scope>
    <source>
        <strain evidence="3">KLBMP 8922</strain>
    </source>
</reference>
<feature type="region of interest" description="Disordered" evidence="1">
    <location>
        <begin position="41"/>
        <end position="139"/>
    </location>
</feature>
<keyword evidence="2" id="KW-0472">Membrane</keyword>
<comment type="caution">
    <text evidence="3">The sequence shown here is derived from an EMBL/GenBank/DDBJ whole genome shotgun (WGS) entry which is preliminary data.</text>
</comment>
<evidence type="ECO:0000256" key="1">
    <source>
        <dbReference type="SAM" id="MobiDB-lite"/>
    </source>
</evidence>
<accession>A0AA41TZ99</accession>
<feature type="compositionally biased region" description="Basic and acidic residues" evidence="1">
    <location>
        <begin position="101"/>
        <end position="119"/>
    </location>
</feature>
<feature type="transmembrane region" description="Helical" evidence="2">
    <location>
        <begin position="12"/>
        <end position="36"/>
    </location>
</feature>
<evidence type="ECO:0000313" key="3">
    <source>
        <dbReference type="EMBL" id="MCF2527281.1"/>
    </source>
</evidence>
<feature type="compositionally biased region" description="Basic and acidic residues" evidence="1">
    <location>
        <begin position="55"/>
        <end position="65"/>
    </location>
</feature>
<proteinExistence type="predicted"/>
<dbReference type="AlphaFoldDB" id="A0AA41TZ99"/>
<dbReference type="EMBL" id="JAKFHA010000003">
    <property type="protein sequence ID" value="MCF2527281.1"/>
    <property type="molecule type" value="Genomic_DNA"/>
</dbReference>